<dbReference type="EMBL" id="SOCA01000004">
    <property type="protein sequence ID" value="TDU70620.1"/>
    <property type="molecule type" value="Genomic_DNA"/>
</dbReference>
<keyword evidence="2" id="KW-1185">Reference proteome</keyword>
<dbReference type="Gene3D" id="3.40.50.10320">
    <property type="entry name" value="LmbE-like"/>
    <property type="match status" value="1"/>
</dbReference>
<dbReference type="InterPro" id="IPR024078">
    <property type="entry name" value="LmbE-like_dom_sf"/>
</dbReference>
<evidence type="ECO:0000313" key="1">
    <source>
        <dbReference type="EMBL" id="TDU70620.1"/>
    </source>
</evidence>
<proteinExistence type="predicted"/>
<comment type="caution">
    <text evidence="1">The sequence shown here is derived from an EMBL/GenBank/DDBJ whole genome shotgun (WGS) entry which is preliminary data.</text>
</comment>
<name>A0A4R7RXP0_9BACT</name>
<organism evidence="1 2">
    <name type="scientific">Prosthecobacter fusiformis</name>
    <dbReference type="NCBI Taxonomy" id="48464"/>
    <lineage>
        <taxon>Bacteria</taxon>
        <taxon>Pseudomonadati</taxon>
        <taxon>Verrucomicrobiota</taxon>
        <taxon>Verrucomicrobiia</taxon>
        <taxon>Verrucomicrobiales</taxon>
        <taxon>Verrucomicrobiaceae</taxon>
        <taxon>Prosthecobacter</taxon>
    </lineage>
</organism>
<dbReference type="Proteomes" id="UP000295662">
    <property type="component" value="Unassembled WGS sequence"/>
</dbReference>
<reference evidence="1 2" key="1">
    <citation type="submission" date="2019-03" db="EMBL/GenBank/DDBJ databases">
        <title>Genomic Encyclopedia of Archaeal and Bacterial Type Strains, Phase II (KMG-II): from individual species to whole genera.</title>
        <authorList>
            <person name="Goeker M."/>
        </authorList>
    </citation>
    <scope>NUCLEOTIDE SEQUENCE [LARGE SCALE GENOMIC DNA]</scope>
    <source>
        <strain evidence="1 2">ATCC 25309</strain>
    </source>
</reference>
<accession>A0A4R7RXP0</accession>
<dbReference type="Pfam" id="PF02585">
    <property type="entry name" value="PIG-L"/>
    <property type="match status" value="1"/>
</dbReference>
<dbReference type="InterPro" id="IPR003737">
    <property type="entry name" value="GlcNAc_PI_deacetylase-related"/>
</dbReference>
<dbReference type="SUPFAM" id="SSF102588">
    <property type="entry name" value="LmbE-like"/>
    <property type="match status" value="1"/>
</dbReference>
<dbReference type="AlphaFoldDB" id="A0A4R7RXP0"/>
<protein>
    <submittedName>
        <fullName evidence="1">GlcNAc-PI de-N-acetylase</fullName>
    </submittedName>
</protein>
<sequence>MTVIASLVTLRFKEPVTFRHPKHDVFIPDQIDPWTALRRVTHLGIVSHQDDLEIAAYQGITECFHSANQWFGGVVVTDGSGSPRKGPYADYTDDEMQKVRLVEQRKAAFVGEYSFMAQLGYPSEDLKQKSYGPVLEDLRFILEHAQPQVLYVHNPCDRHDTHVATFLRCLEAMRSLPVEMRPKKVYGCEVWRKLDWLLHDDKAMLWVDKYPHLLRPLLGVFDSQISGGKRYDLAEEGLRHANATYFDSHTTDKTSLLTYAMDLTPLVEDDQIDVEEYTLGYVRRLEADVAQRLKKFI</sequence>
<evidence type="ECO:0000313" key="2">
    <source>
        <dbReference type="Proteomes" id="UP000295662"/>
    </source>
</evidence>
<gene>
    <name evidence="1" type="ORF">EI77_02668</name>
</gene>